<dbReference type="SUPFAM" id="SSF47413">
    <property type="entry name" value="lambda repressor-like DNA-binding domains"/>
    <property type="match status" value="1"/>
</dbReference>
<dbReference type="EMBL" id="UXAW01000053">
    <property type="protein sequence ID" value="VDC26346.1"/>
    <property type="molecule type" value="Genomic_DNA"/>
</dbReference>
<dbReference type="InterPro" id="IPR010982">
    <property type="entry name" value="Lambda_DNA-bd_dom_sf"/>
</dbReference>
<dbReference type="AlphaFoldDB" id="A0A3P5X7V0"/>
<accession>A0A3P5X7V0</accession>
<name>A0A3P5X7V0_9RHOB</name>
<evidence type="ECO:0000313" key="3">
    <source>
        <dbReference type="EMBL" id="VDC26346.1"/>
    </source>
</evidence>
<sequence length="199" mass="22482">MAEHYEQAARDYERIVREVGAAQLRAIRAKTKQSQAEFSERLGVGVKTYGNYERQQRELPQSTRLAIIDEIDADPLPTEALYAALRGEPTSTPGTRRVESPECASFWATLRSECRAFREQTYSKPARAMLTMRDHLYVAATAYFSFKNLAVMADIPFGVEVNGIDWALLASFVIIMMLFISVISDFPAAKVARHLLRRS</sequence>
<dbReference type="OrthoDB" id="7850002at2"/>
<keyword evidence="1" id="KW-1133">Transmembrane helix</keyword>
<evidence type="ECO:0000259" key="2">
    <source>
        <dbReference type="PROSITE" id="PS50943"/>
    </source>
</evidence>
<gene>
    <name evidence="3" type="ORF">XINFAN_01609</name>
</gene>
<dbReference type="Gene3D" id="1.10.260.40">
    <property type="entry name" value="lambda repressor-like DNA-binding domains"/>
    <property type="match status" value="1"/>
</dbReference>
<evidence type="ECO:0000256" key="1">
    <source>
        <dbReference type="SAM" id="Phobius"/>
    </source>
</evidence>
<feature type="domain" description="HTH cro/C1-type" evidence="2">
    <location>
        <begin position="24"/>
        <end position="76"/>
    </location>
</feature>
<dbReference type="CDD" id="cd00093">
    <property type="entry name" value="HTH_XRE"/>
    <property type="match status" value="1"/>
</dbReference>
<evidence type="ECO:0000313" key="4">
    <source>
        <dbReference type="Proteomes" id="UP000277498"/>
    </source>
</evidence>
<dbReference type="Proteomes" id="UP000277498">
    <property type="component" value="Unassembled WGS sequence"/>
</dbReference>
<keyword evidence="1" id="KW-0812">Transmembrane</keyword>
<keyword evidence="4" id="KW-1185">Reference proteome</keyword>
<proteinExistence type="predicted"/>
<reference evidence="3 4" key="1">
    <citation type="submission" date="2018-11" db="EMBL/GenBank/DDBJ databases">
        <authorList>
            <person name="Criscuolo A."/>
        </authorList>
    </citation>
    <scope>NUCLEOTIDE SEQUENCE [LARGE SCALE GENOMIC DNA]</scope>
    <source>
        <strain evidence="3">ACIP111625</strain>
    </source>
</reference>
<dbReference type="GO" id="GO:0003677">
    <property type="term" value="F:DNA binding"/>
    <property type="evidence" value="ECO:0007669"/>
    <property type="project" value="InterPro"/>
</dbReference>
<protein>
    <recommendedName>
        <fullName evidence="2">HTH cro/C1-type domain-containing protein</fullName>
    </recommendedName>
</protein>
<keyword evidence="1" id="KW-0472">Membrane</keyword>
<organism evidence="3 4">
    <name type="scientific">Pseudogemmobacter humi</name>
    <dbReference type="NCBI Taxonomy" id="2483812"/>
    <lineage>
        <taxon>Bacteria</taxon>
        <taxon>Pseudomonadati</taxon>
        <taxon>Pseudomonadota</taxon>
        <taxon>Alphaproteobacteria</taxon>
        <taxon>Rhodobacterales</taxon>
        <taxon>Paracoccaceae</taxon>
        <taxon>Pseudogemmobacter</taxon>
    </lineage>
</organism>
<dbReference type="RefSeq" id="WP_124086029.1">
    <property type="nucleotide sequence ID" value="NZ_UXAW01000053.1"/>
</dbReference>
<dbReference type="SMART" id="SM00530">
    <property type="entry name" value="HTH_XRE"/>
    <property type="match status" value="1"/>
</dbReference>
<dbReference type="PROSITE" id="PS50943">
    <property type="entry name" value="HTH_CROC1"/>
    <property type="match status" value="1"/>
</dbReference>
<feature type="transmembrane region" description="Helical" evidence="1">
    <location>
        <begin position="167"/>
        <end position="189"/>
    </location>
</feature>
<dbReference type="InterPro" id="IPR001387">
    <property type="entry name" value="Cro/C1-type_HTH"/>
</dbReference>
<feature type="transmembrane region" description="Helical" evidence="1">
    <location>
        <begin position="136"/>
        <end position="155"/>
    </location>
</feature>